<sequence>MICDRCGKNQATVHYKEIINGNKKEMHLCDECAHNKQISSPFSINQLLAGLIDSGFDKSVGFDYMEPKKCENCGMTYNRFKQTGKLGCSKCYETFNENLNPLFKRIHGHDTHRGKIPNRAGKSIKLRNDIKKLTKELNKAIENEEFEKAAELRDEIRDLREDIKE</sequence>
<feature type="domain" description="UVR" evidence="2">
    <location>
        <begin position="127"/>
        <end position="162"/>
    </location>
</feature>
<dbReference type="InterPro" id="IPR025542">
    <property type="entry name" value="YacH"/>
</dbReference>
<dbReference type="GO" id="GO:1990170">
    <property type="term" value="P:stress response to cadmium ion"/>
    <property type="evidence" value="ECO:0007669"/>
    <property type="project" value="TreeGrafter"/>
</dbReference>
<dbReference type="Proteomes" id="UP000467132">
    <property type="component" value="Unassembled WGS sequence"/>
</dbReference>
<proteinExistence type="predicted"/>
<dbReference type="Pfam" id="PF24734">
    <property type="entry name" value="DUF7685"/>
    <property type="match status" value="1"/>
</dbReference>
<dbReference type="OrthoDB" id="9788704at2"/>
<evidence type="ECO:0000313" key="4">
    <source>
        <dbReference type="Proteomes" id="UP000467132"/>
    </source>
</evidence>
<evidence type="ECO:0000259" key="2">
    <source>
        <dbReference type="PROSITE" id="PS50151"/>
    </source>
</evidence>
<dbReference type="InterPro" id="IPR036876">
    <property type="entry name" value="UVR_dom_sf"/>
</dbReference>
<dbReference type="GO" id="GO:1990169">
    <property type="term" value="P:stress response to copper ion"/>
    <property type="evidence" value="ECO:0007669"/>
    <property type="project" value="TreeGrafter"/>
</dbReference>
<protein>
    <recommendedName>
        <fullName evidence="2">UVR domain-containing protein</fullName>
    </recommendedName>
</protein>
<accession>A0A845R0B9</accession>
<evidence type="ECO:0000313" key="3">
    <source>
        <dbReference type="EMBL" id="NBI08021.1"/>
    </source>
</evidence>
<dbReference type="RefSeq" id="WP_160198485.1">
    <property type="nucleotide sequence ID" value="NZ_QXXA01000018.1"/>
</dbReference>
<dbReference type="PANTHER" id="PTHR38430:SF1">
    <property type="entry name" value="PROTEIN-ARGININE KINASE ACTIVATOR PROTEIN"/>
    <property type="match status" value="1"/>
</dbReference>
<keyword evidence="1" id="KW-0175">Coiled coil</keyword>
<evidence type="ECO:0000256" key="1">
    <source>
        <dbReference type="SAM" id="Coils"/>
    </source>
</evidence>
<dbReference type="InterPro" id="IPR056102">
    <property type="entry name" value="DUF7685"/>
</dbReference>
<dbReference type="EMBL" id="QXXA01000018">
    <property type="protein sequence ID" value="NBI08021.1"/>
    <property type="molecule type" value="Genomic_DNA"/>
</dbReference>
<dbReference type="GO" id="GO:0005507">
    <property type="term" value="F:copper ion binding"/>
    <property type="evidence" value="ECO:0007669"/>
    <property type="project" value="TreeGrafter"/>
</dbReference>
<dbReference type="AlphaFoldDB" id="A0A845R0B9"/>
<organism evidence="3 4">
    <name type="scientific">Senegalia massiliensis</name>
    <dbReference type="NCBI Taxonomy" id="1720316"/>
    <lineage>
        <taxon>Bacteria</taxon>
        <taxon>Bacillati</taxon>
        <taxon>Bacillota</taxon>
        <taxon>Clostridia</taxon>
        <taxon>Eubacteriales</taxon>
        <taxon>Clostridiaceae</taxon>
        <taxon>Senegalia</taxon>
    </lineage>
</organism>
<feature type="coiled-coil region" evidence="1">
    <location>
        <begin position="123"/>
        <end position="162"/>
    </location>
</feature>
<dbReference type="GO" id="GO:0050897">
    <property type="term" value="F:cobalt ion binding"/>
    <property type="evidence" value="ECO:0007669"/>
    <property type="project" value="TreeGrafter"/>
</dbReference>
<dbReference type="GO" id="GO:0046870">
    <property type="term" value="F:cadmium ion binding"/>
    <property type="evidence" value="ECO:0007669"/>
    <property type="project" value="TreeGrafter"/>
</dbReference>
<dbReference type="SUPFAM" id="SSF46600">
    <property type="entry name" value="C-terminal UvrC-binding domain of UvrB"/>
    <property type="match status" value="1"/>
</dbReference>
<gene>
    <name evidence="3" type="ORF">D3Z33_14255</name>
</gene>
<dbReference type="PROSITE" id="PS50151">
    <property type="entry name" value="UVR"/>
    <property type="match status" value="1"/>
</dbReference>
<reference evidence="3 4" key="1">
    <citation type="submission" date="2018-08" db="EMBL/GenBank/DDBJ databases">
        <title>Murine metabolic-syndrome-specific gut microbial biobank.</title>
        <authorList>
            <person name="Liu C."/>
        </authorList>
    </citation>
    <scope>NUCLEOTIDE SEQUENCE [LARGE SCALE GENOMIC DNA]</scope>
    <source>
        <strain evidence="3 4">583</strain>
    </source>
</reference>
<keyword evidence="4" id="KW-1185">Reference proteome</keyword>
<comment type="caution">
    <text evidence="3">The sequence shown here is derived from an EMBL/GenBank/DDBJ whole genome shotgun (WGS) entry which is preliminary data.</text>
</comment>
<dbReference type="Gene3D" id="4.10.860.10">
    <property type="entry name" value="UVR domain"/>
    <property type="match status" value="1"/>
</dbReference>
<name>A0A845R0B9_9CLOT</name>
<dbReference type="Pfam" id="PF02151">
    <property type="entry name" value="UVR"/>
    <property type="match status" value="1"/>
</dbReference>
<dbReference type="InterPro" id="IPR001943">
    <property type="entry name" value="UVR_dom"/>
</dbReference>
<dbReference type="PIRSF" id="PIRSF015034">
    <property type="entry name" value="YacH"/>
    <property type="match status" value="1"/>
</dbReference>
<dbReference type="PANTHER" id="PTHR38430">
    <property type="entry name" value="PROTEIN-ARGININE KINASE ACTIVATOR PROTEIN"/>
    <property type="match status" value="1"/>
</dbReference>
<dbReference type="GO" id="GO:0008270">
    <property type="term" value="F:zinc ion binding"/>
    <property type="evidence" value="ECO:0007669"/>
    <property type="project" value="TreeGrafter"/>
</dbReference>